<sequence>MTDALTRAKAVADAVLYEGYLLYPYRASAAKNKVRWQWGVLTPAAYAAAGTGEHHWSQAEVIAEPPDDGVLQVRLRFLQVQKRVVEAAGRAVPSLTVDGTEYTTWEEAVEREIAAAIPFSALSRGTCVPFHLEAGEDVEPVIGGDDARLVRRRACLRGELRLRGDALPGPFGGVKLRVRVYNKSVWDEPGATRDEALAHSMVATHTLLSIPGGAFLSLIDPPEWASVATDECVNERTWPVLLGEPGRCDTVLCSPIILYDHPEIAEESQGPLYDGLEIDEILTLRTLTLTDEEKRQARATDTRAAELIDRVESMPPELLDRLHGTIRHLRSVTGDAEEPPDVPWWDPEADASLSPESDTVNVAGVAIGKGSRVRLRPAKRADAHDMFLTGRAAVVQAVLLDVDGVWHVAVTLEDDLGSELYAQHGRYRYFGVDEIEPIATETP</sequence>
<proteinExistence type="predicted"/>
<evidence type="ECO:0000313" key="2">
    <source>
        <dbReference type="Proteomes" id="UP001456344"/>
    </source>
</evidence>
<name>A0ACD5BJF6_9PSEU</name>
<protein>
    <submittedName>
        <fullName evidence="1">Uncharacterized protein</fullName>
    </submittedName>
</protein>
<gene>
    <name evidence="1" type="ORF">LCL61_27960</name>
</gene>
<keyword evidence="2" id="KW-1185">Reference proteome</keyword>
<dbReference type="Proteomes" id="UP001456344">
    <property type="component" value="Chromosome"/>
</dbReference>
<dbReference type="EMBL" id="CP150484">
    <property type="protein sequence ID" value="WYW19388.1"/>
    <property type="molecule type" value="Genomic_DNA"/>
</dbReference>
<reference evidence="1" key="1">
    <citation type="submission" date="2023-10" db="EMBL/GenBank/DDBJ databases">
        <title>Whole genome sequencing of actinobacterial strain Amycolatopsis sp. (BCA-696) identifies the underlying plant growth-promoting genes.</title>
        <authorList>
            <person name="Gandham P."/>
            <person name="Vadla N."/>
            <person name="Saji A."/>
            <person name="Srinivas V."/>
            <person name="Ruperao P."/>
            <person name="Selvanayagam S."/>
            <person name="Saxena R.K."/>
            <person name="Rathore A."/>
            <person name="Gopalakrishnan S."/>
            <person name="Thakur V."/>
        </authorList>
    </citation>
    <scope>NUCLEOTIDE SEQUENCE</scope>
    <source>
        <strain evidence="1">BCA-696</strain>
    </source>
</reference>
<organism evidence="1 2">
    <name type="scientific">Amycolatopsis coloradensis</name>
    <dbReference type="NCBI Taxonomy" id="76021"/>
    <lineage>
        <taxon>Bacteria</taxon>
        <taxon>Bacillati</taxon>
        <taxon>Actinomycetota</taxon>
        <taxon>Actinomycetes</taxon>
        <taxon>Pseudonocardiales</taxon>
        <taxon>Pseudonocardiaceae</taxon>
        <taxon>Amycolatopsis</taxon>
    </lineage>
</organism>
<accession>A0ACD5BJF6</accession>
<evidence type="ECO:0000313" key="1">
    <source>
        <dbReference type="EMBL" id="WYW19388.1"/>
    </source>
</evidence>